<dbReference type="Pfam" id="PF17917">
    <property type="entry name" value="RT_RNaseH"/>
    <property type="match status" value="1"/>
</dbReference>
<feature type="non-terminal residue" evidence="9">
    <location>
        <position position="1"/>
    </location>
</feature>
<accession>A0A8K0CTC5</accession>
<reference evidence="9" key="1">
    <citation type="submission" date="2019-08" db="EMBL/GenBank/DDBJ databases">
        <title>The genome of the North American firefly Photinus pyralis.</title>
        <authorList>
            <consortium name="Photinus pyralis genome working group"/>
            <person name="Fallon T.R."/>
            <person name="Sander Lower S.E."/>
            <person name="Weng J.-K."/>
        </authorList>
    </citation>
    <scope>NUCLEOTIDE SEQUENCE</scope>
    <source>
        <strain evidence="9">TRF0915ILg1</strain>
        <tissue evidence="9">Whole body</tissue>
    </source>
</reference>
<keyword evidence="3" id="KW-0540">Nuclease</keyword>
<feature type="region of interest" description="Disordered" evidence="7">
    <location>
        <begin position="511"/>
        <end position="554"/>
    </location>
</feature>
<keyword evidence="4" id="KW-0255">Endonuclease</keyword>
<gene>
    <name evidence="9" type="ORF">ILUMI_15231</name>
</gene>
<evidence type="ECO:0000256" key="6">
    <source>
        <dbReference type="ARBA" id="ARBA00022918"/>
    </source>
</evidence>
<evidence type="ECO:0000256" key="5">
    <source>
        <dbReference type="ARBA" id="ARBA00022801"/>
    </source>
</evidence>
<dbReference type="InterPro" id="IPR036397">
    <property type="entry name" value="RNaseH_sf"/>
</dbReference>
<sequence>TESHSNELEKLKHILVNKPVLNIFDKNNLTIIQSDASFEGLGASLIQERHPISFASRSLTNTEIKYAQIEKELLGIVFACETFHYFIYGRQVLIQTDHKSLISIFNEDVNKVSARLQRMLLKLLKYNIKLEYVPGKNLVVADILSRAFINTYTPEDEEMQYVIYALINNISISPEKKILFQQTTQNDPILKDIFDIENFVKNCYQCQKFQNSNPKQPLINHPIPNRPWQNLSIDFCEFKGNNCIVLVDAYSNWIEVKPTKTKSIDDVIIFLSDTFTRFGIRDIVFSDNNPFNSLQYKTFADSFNFSIRYPSPHFHQSNGLAEKAVNIVKNILKKSNNIKDLPFLIMKYNNTPLPMLGYSPSQLLLNRVMKTKIPISDEILKPDFIDSIQKQLEFKQDKQKIYFDRNSKILIKLNKGENITIQMGNYWKKGKVKDIVNERSYIVQDEFGKTYHRNRKFLNKTSLEYVPKYDTFLDDDQLLSNDPHTPEQLLQPENKSDSDLLYLNESDLPSLTNLFDDGNEDQQTPNSKVNINSNLPVQSNTNNSRPVREKSAPSYLKDYYLGNA</sequence>
<proteinExistence type="predicted"/>
<dbReference type="AlphaFoldDB" id="A0A8K0CTC5"/>
<dbReference type="SUPFAM" id="SSF56672">
    <property type="entry name" value="DNA/RNA polymerases"/>
    <property type="match status" value="1"/>
</dbReference>
<keyword evidence="1" id="KW-0808">Transferase</keyword>
<dbReference type="GO" id="GO:0016787">
    <property type="term" value="F:hydrolase activity"/>
    <property type="evidence" value="ECO:0007669"/>
    <property type="project" value="UniProtKB-KW"/>
</dbReference>
<keyword evidence="6" id="KW-0695">RNA-directed DNA polymerase</keyword>
<name>A0A8K0CTC5_IGNLU</name>
<dbReference type="GO" id="GO:0015074">
    <property type="term" value="P:DNA integration"/>
    <property type="evidence" value="ECO:0007669"/>
    <property type="project" value="InterPro"/>
</dbReference>
<evidence type="ECO:0000256" key="2">
    <source>
        <dbReference type="ARBA" id="ARBA00022695"/>
    </source>
</evidence>
<dbReference type="SUPFAM" id="SSF53098">
    <property type="entry name" value="Ribonuclease H-like"/>
    <property type="match status" value="1"/>
</dbReference>
<keyword evidence="5" id="KW-0378">Hydrolase</keyword>
<dbReference type="PANTHER" id="PTHR37984">
    <property type="entry name" value="PROTEIN CBG26694"/>
    <property type="match status" value="1"/>
</dbReference>
<organism evidence="9 10">
    <name type="scientific">Ignelater luminosus</name>
    <name type="common">Cucubano</name>
    <name type="synonym">Pyrophorus luminosus</name>
    <dbReference type="NCBI Taxonomy" id="2038154"/>
    <lineage>
        <taxon>Eukaryota</taxon>
        <taxon>Metazoa</taxon>
        <taxon>Ecdysozoa</taxon>
        <taxon>Arthropoda</taxon>
        <taxon>Hexapoda</taxon>
        <taxon>Insecta</taxon>
        <taxon>Pterygota</taxon>
        <taxon>Neoptera</taxon>
        <taxon>Endopterygota</taxon>
        <taxon>Coleoptera</taxon>
        <taxon>Polyphaga</taxon>
        <taxon>Elateriformia</taxon>
        <taxon>Elateroidea</taxon>
        <taxon>Elateridae</taxon>
        <taxon>Agrypninae</taxon>
        <taxon>Pyrophorini</taxon>
        <taxon>Ignelater</taxon>
    </lineage>
</organism>
<feature type="compositionally biased region" description="Polar residues" evidence="7">
    <location>
        <begin position="521"/>
        <end position="545"/>
    </location>
</feature>
<dbReference type="PROSITE" id="PS50994">
    <property type="entry name" value="INTEGRASE"/>
    <property type="match status" value="1"/>
</dbReference>
<dbReference type="GO" id="GO:0004519">
    <property type="term" value="F:endonuclease activity"/>
    <property type="evidence" value="ECO:0007669"/>
    <property type="project" value="UniProtKB-KW"/>
</dbReference>
<dbReference type="FunFam" id="3.30.420.10:FF:000063">
    <property type="entry name" value="Retrovirus-related Pol polyprotein from transposon 297-like Protein"/>
    <property type="match status" value="1"/>
</dbReference>
<evidence type="ECO:0000256" key="7">
    <source>
        <dbReference type="SAM" id="MobiDB-lite"/>
    </source>
</evidence>
<dbReference type="InterPro" id="IPR043502">
    <property type="entry name" value="DNA/RNA_pol_sf"/>
</dbReference>
<feature type="domain" description="Integrase catalytic" evidence="8">
    <location>
        <begin position="223"/>
        <end position="368"/>
    </location>
</feature>
<evidence type="ECO:0000259" key="8">
    <source>
        <dbReference type="PROSITE" id="PS50994"/>
    </source>
</evidence>
<dbReference type="InterPro" id="IPR050951">
    <property type="entry name" value="Retrovirus_Pol_polyprotein"/>
</dbReference>
<dbReference type="CDD" id="cd09274">
    <property type="entry name" value="RNase_HI_RT_Ty3"/>
    <property type="match status" value="1"/>
</dbReference>
<evidence type="ECO:0000256" key="3">
    <source>
        <dbReference type="ARBA" id="ARBA00022722"/>
    </source>
</evidence>
<dbReference type="GO" id="GO:0003676">
    <property type="term" value="F:nucleic acid binding"/>
    <property type="evidence" value="ECO:0007669"/>
    <property type="project" value="InterPro"/>
</dbReference>
<dbReference type="InterPro" id="IPR041373">
    <property type="entry name" value="RT_RNaseH"/>
</dbReference>
<evidence type="ECO:0000313" key="9">
    <source>
        <dbReference type="EMBL" id="KAF2890942.1"/>
    </source>
</evidence>
<dbReference type="Gene3D" id="3.30.420.10">
    <property type="entry name" value="Ribonuclease H-like superfamily/Ribonuclease H"/>
    <property type="match status" value="1"/>
</dbReference>
<dbReference type="InterPro" id="IPR001584">
    <property type="entry name" value="Integrase_cat-core"/>
</dbReference>
<keyword evidence="10" id="KW-1185">Reference proteome</keyword>
<feature type="region of interest" description="Disordered" evidence="7">
    <location>
        <begin position="477"/>
        <end position="496"/>
    </location>
</feature>
<dbReference type="PANTHER" id="PTHR37984:SF5">
    <property type="entry name" value="PROTEIN NYNRIN-LIKE"/>
    <property type="match status" value="1"/>
</dbReference>
<keyword evidence="2" id="KW-0548">Nucleotidyltransferase</keyword>
<evidence type="ECO:0000256" key="1">
    <source>
        <dbReference type="ARBA" id="ARBA00022679"/>
    </source>
</evidence>
<evidence type="ECO:0000256" key="4">
    <source>
        <dbReference type="ARBA" id="ARBA00022759"/>
    </source>
</evidence>
<dbReference type="GO" id="GO:0042575">
    <property type="term" value="C:DNA polymerase complex"/>
    <property type="evidence" value="ECO:0007669"/>
    <property type="project" value="UniProtKB-ARBA"/>
</dbReference>
<evidence type="ECO:0000313" key="10">
    <source>
        <dbReference type="Proteomes" id="UP000801492"/>
    </source>
</evidence>
<comment type="caution">
    <text evidence="9">The sequence shown here is derived from an EMBL/GenBank/DDBJ whole genome shotgun (WGS) entry which is preliminary data.</text>
</comment>
<dbReference type="EMBL" id="VTPC01043524">
    <property type="protein sequence ID" value="KAF2890942.1"/>
    <property type="molecule type" value="Genomic_DNA"/>
</dbReference>
<dbReference type="GO" id="GO:0003964">
    <property type="term" value="F:RNA-directed DNA polymerase activity"/>
    <property type="evidence" value="ECO:0007669"/>
    <property type="project" value="UniProtKB-KW"/>
</dbReference>
<dbReference type="OrthoDB" id="8038132at2759"/>
<protein>
    <recommendedName>
        <fullName evidence="8">Integrase catalytic domain-containing protein</fullName>
    </recommendedName>
</protein>
<dbReference type="InterPro" id="IPR012337">
    <property type="entry name" value="RNaseH-like_sf"/>
</dbReference>
<dbReference type="Proteomes" id="UP000801492">
    <property type="component" value="Unassembled WGS sequence"/>
</dbReference>